<organism evidence="2 3">
    <name type="scientific">Monilinia fructicola</name>
    <name type="common">Brown rot fungus</name>
    <name type="synonym">Ciboria fructicola</name>
    <dbReference type="NCBI Taxonomy" id="38448"/>
    <lineage>
        <taxon>Eukaryota</taxon>
        <taxon>Fungi</taxon>
        <taxon>Dikarya</taxon>
        <taxon>Ascomycota</taxon>
        <taxon>Pezizomycotina</taxon>
        <taxon>Leotiomycetes</taxon>
        <taxon>Helotiales</taxon>
        <taxon>Sclerotiniaceae</taxon>
        <taxon>Monilinia</taxon>
    </lineage>
</organism>
<accession>A0A5M9KAP6</accession>
<comment type="caution">
    <text evidence="2">The sequence shown here is derived from an EMBL/GenBank/DDBJ whole genome shotgun (WGS) entry which is preliminary data.</text>
</comment>
<reference evidence="2 3" key="1">
    <citation type="submission" date="2019-06" db="EMBL/GenBank/DDBJ databases">
        <title>Genome Sequence of the Brown Rot Fungal Pathogen Monilinia fructicola.</title>
        <authorList>
            <person name="De Miccolis Angelini R.M."/>
            <person name="Landi L."/>
            <person name="Abate D."/>
            <person name="Pollastro S."/>
            <person name="Romanazzi G."/>
            <person name="Faretra F."/>
        </authorList>
    </citation>
    <scope>NUCLEOTIDE SEQUENCE [LARGE SCALE GENOMIC DNA]</scope>
    <source>
        <strain evidence="2 3">Mfrc123</strain>
    </source>
</reference>
<evidence type="ECO:0000256" key="1">
    <source>
        <dbReference type="SAM" id="MobiDB-lite"/>
    </source>
</evidence>
<name>A0A5M9KAP6_MONFR</name>
<evidence type="ECO:0000313" key="2">
    <source>
        <dbReference type="EMBL" id="KAA8577326.1"/>
    </source>
</evidence>
<keyword evidence="3" id="KW-1185">Reference proteome</keyword>
<gene>
    <name evidence="2" type="ORF">EYC84_007292</name>
</gene>
<evidence type="ECO:0000313" key="3">
    <source>
        <dbReference type="Proteomes" id="UP000322873"/>
    </source>
</evidence>
<protein>
    <submittedName>
        <fullName evidence="2">Uncharacterized protein</fullName>
    </submittedName>
</protein>
<proteinExistence type="predicted"/>
<dbReference type="Proteomes" id="UP000322873">
    <property type="component" value="Unassembled WGS sequence"/>
</dbReference>
<dbReference type="EMBL" id="VICG01000001">
    <property type="protein sequence ID" value="KAA8577326.1"/>
    <property type="molecule type" value="Genomic_DNA"/>
</dbReference>
<sequence length="185" mass="21314">MHKMTRTSKEPRGTETSFVHYINASQDRIAAFSFTPMLKFLRYVRKYHFLRLRSAWIKSYTSCNSGPTNQSPMLFNTTTKRDLLSNVGASRVGQEQFSCILLDSHNLSTGSSRSNVDHENLVLCELGNLGLLTISSLNTQKTTQKIIVDFDFDVDIRETALESENENRRDDRHGKELDQFEYQHQ</sequence>
<feature type="region of interest" description="Disordered" evidence="1">
    <location>
        <begin position="162"/>
        <end position="185"/>
    </location>
</feature>
<dbReference type="AlphaFoldDB" id="A0A5M9KAP6"/>